<sequence>MVADVGFKKQLWTLDEELDVVWDWASEKWEIWRFPGQGKKLTKRMDDKAHHVMTVQTKGRSFRELGADLLLKLQKGDTHKFTLKELVAYFNQMDDNILRARERELENKIGAITLDTFDYVRGVLKIQVPREYKVQRAIAEV</sequence>
<gene>
    <name evidence="1" type="ORF">MM415A01465_0007</name>
    <name evidence="2" type="ORF">MM415B02366_0006</name>
</gene>
<dbReference type="EMBL" id="MT142237">
    <property type="protein sequence ID" value="QJA76680.1"/>
    <property type="molecule type" value="Genomic_DNA"/>
</dbReference>
<reference evidence="1" key="1">
    <citation type="submission" date="2020-03" db="EMBL/GenBank/DDBJ databases">
        <title>The deep terrestrial virosphere.</title>
        <authorList>
            <person name="Holmfeldt K."/>
            <person name="Nilsson E."/>
            <person name="Simone D."/>
            <person name="Lopez-Fernandez M."/>
            <person name="Wu X."/>
            <person name="de Brujin I."/>
            <person name="Lundin D."/>
            <person name="Andersson A."/>
            <person name="Bertilsson S."/>
            <person name="Dopson M."/>
        </authorList>
    </citation>
    <scope>NUCLEOTIDE SEQUENCE</scope>
    <source>
        <strain evidence="1">MM415A01465</strain>
        <strain evidence="2">MM415B02366</strain>
    </source>
</reference>
<dbReference type="AlphaFoldDB" id="A0A6M3K2T1"/>
<proteinExistence type="predicted"/>
<protein>
    <submittedName>
        <fullName evidence="1">Uncharacterized protein</fullName>
    </submittedName>
</protein>
<accession>A0A6M3K2T1</accession>
<organism evidence="1">
    <name type="scientific">viral metagenome</name>
    <dbReference type="NCBI Taxonomy" id="1070528"/>
    <lineage>
        <taxon>unclassified sequences</taxon>
        <taxon>metagenomes</taxon>
        <taxon>organismal metagenomes</taxon>
    </lineage>
</organism>
<name>A0A6M3K2T1_9ZZZZ</name>
<evidence type="ECO:0000313" key="2">
    <source>
        <dbReference type="EMBL" id="QJA90500.1"/>
    </source>
</evidence>
<dbReference type="EMBL" id="MT142917">
    <property type="protein sequence ID" value="QJA90500.1"/>
    <property type="molecule type" value="Genomic_DNA"/>
</dbReference>
<evidence type="ECO:0000313" key="1">
    <source>
        <dbReference type="EMBL" id="QJA76680.1"/>
    </source>
</evidence>